<dbReference type="EMBL" id="JAKWBL010000002">
    <property type="protein sequence ID" value="MCH5598832.1"/>
    <property type="molecule type" value="Genomic_DNA"/>
</dbReference>
<dbReference type="RefSeq" id="WP_240830501.1">
    <property type="nucleotide sequence ID" value="NZ_JAKWBL010000002.1"/>
</dbReference>
<evidence type="ECO:0000256" key="4">
    <source>
        <dbReference type="ARBA" id="ARBA00023014"/>
    </source>
</evidence>
<sequence length="120" mass="13294">MAGFSNFVKEGADVVASFVKDKIFIDQLKSLADLKEGEAKTVKYEGGLYAMYKDGRGRIHAVNSSCPHINCNVHWNSAEKTWDCPCHGSRFGLNGQVLNAPAVKDLERIKFIEDDEATDN</sequence>
<dbReference type="InterPro" id="IPR036922">
    <property type="entry name" value="Rieske_2Fe-2S_sf"/>
</dbReference>
<keyword evidence="8" id="KW-1185">Reference proteome</keyword>
<comment type="caution">
    <text evidence="7">The sequence shown here is derived from an EMBL/GenBank/DDBJ whole genome shotgun (WGS) entry which is preliminary data.</text>
</comment>
<evidence type="ECO:0000313" key="7">
    <source>
        <dbReference type="EMBL" id="MCH5598832.1"/>
    </source>
</evidence>
<evidence type="ECO:0000256" key="1">
    <source>
        <dbReference type="ARBA" id="ARBA00022714"/>
    </source>
</evidence>
<dbReference type="Gene3D" id="2.102.10.10">
    <property type="entry name" value="Rieske [2Fe-2S] iron-sulphur domain"/>
    <property type="match status" value="1"/>
</dbReference>
<evidence type="ECO:0000313" key="8">
    <source>
        <dbReference type="Proteomes" id="UP001202248"/>
    </source>
</evidence>
<dbReference type="PRINTS" id="PR00162">
    <property type="entry name" value="RIESKE"/>
</dbReference>
<keyword evidence="5" id="KW-1015">Disulfide bond</keyword>
<feature type="domain" description="Rieske" evidence="6">
    <location>
        <begin position="26"/>
        <end position="120"/>
    </location>
</feature>
<proteinExistence type="predicted"/>
<keyword evidence="1" id="KW-0001">2Fe-2S</keyword>
<evidence type="ECO:0000256" key="3">
    <source>
        <dbReference type="ARBA" id="ARBA00023004"/>
    </source>
</evidence>
<organism evidence="7 8">
    <name type="scientific">Niabella ginsengisoli</name>
    <dbReference type="NCBI Taxonomy" id="522298"/>
    <lineage>
        <taxon>Bacteria</taxon>
        <taxon>Pseudomonadati</taxon>
        <taxon>Bacteroidota</taxon>
        <taxon>Chitinophagia</taxon>
        <taxon>Chitinophagales</taxon>
        <taxon>Chitinophagaceae</taxon>
        <taxon>Niabella</taxon>
    </lineage>
</organism>
<dbReference type="Pfam" id="PF00355">
    <property type="entry name" value="Rieske"/>
    <property type="match status" value="1"/>
</dbReference>
<evidence type="ECO:0000256" key="5">
    <source>
        <dbReference type="ARBA" id="ARBA00023157"/>
    </source>
</evidence>
<dbReference type="PROSITE" id="PS51296">
    <property type="entry name" value="RIESKE"/>
    <property type="match status" value="1"/>
</dbReference>
<dbReference type="SUPFAM" id="SSF50022">
    <property type="entry name" value="ISP domain"/>
    <property type="match status" value="1"/>
</dbReference>
<name>A0ABS9SKG1_9BACT</name>
<gene>
    <name evidence="7" type="ORF">MKP09_13420</name>
</gene>
<evidence type="ECO:0000259" key="6">
    <source>
        <dbReference type="PROSITE" id="PS51296"/>
    </source>
</evidence>
<evidence type="ECO:0000256" key="2">
    <source>
        <dbReference type="ARBA" id="ARBA00022723"/>
    </source>
</evidence>
<keyword evidence="2" id="KW-0479">Metal-binding</keyword>
<keyword evidence="3" id="KW-0408">Iron</keyword>
<dbReference type="Proteomes" id="UP001202248">
    <property type="component" value="Unassembled WGS sequence"/>
</dbReference>
<reference evidence="7 8" key="1">
    <citation type="submission" date="2022-02" db="EMBL/GenBank/DDBJ databases">
        <authorList>
            <person name="Min J."/>
        </authorList>
    </citation>
    <scope>NUCLEOTIDE SEQUENCE [LARGE SCALE GENOMIC DNA]</scope>
    <source>
        <strain evidence="7 8">GR10-1</strain>
    </source>
</reference>
<keyword evidence="4" id="KW-0411">Iron-sulfur</keyword>
<dbReference type="InterPro" id="IPR005805">
    <property type="entry name" value="Rieske_Fe-S_prot_C"/>
</dbReference>
<accession>A0ABS9SKG1</accession>
<dbReference type="InterPro" id="IPR017941">
    <property type="entry name" value="Rieske_2Fe-2S"/>
</dbReference>
<protein>
    <submittedName>
        <fullName evidence="7">Rieske 2Fe-2S domain-containing protein</fullName>
    </submittedName>
</protein>